<sequence length="98" mass="10701">MHISAPIPASLPVVTAGRASHMEDAAVAAFEAGYRGLHIRRLIVQARQAQVEANDVSLHRARATGNADMIALQMRLRPYLRHRLAGAYRSATRIYVGA</sequence>
<organism evidence="1">
    <name type="scientific">uncultured Caudovirales phage</name>
    <dbReference type="NCBI Taxonomy" id="2100421"/>
    <lineage>
        <taxon>Viruses</taxon>
        <taxon>Duplodnaviria</taxon>
        <taxon>Heunggongvirae</taxon>
        <taxon>Uroviricota</taxon>
        <taxon>Caudoviricetes</taxon>
        <taxon>Peduoviridae</taxon>
        <taxon>Maltschvirus</taxon>
        <taxon>Maltschvirus maltsch</taxon>
    </lineage>
</organism>
<proteinExistence type="predicted"/>
<accession>A0A6J5P5A2</accession>
<dbReference type="EMBL" id="LR796791">
    <property type="protein sequence ID" value="CAB4166673.1"/>
    <property type="molecule type" value="Genomic_DNA"/>
</dbReference>
<reference evidence="1" key="1">
    <citation type="submission" date="2020-04" db="EMBL/GenBank/DDBJ databases">
        <authorList>
            <person name="Chiriac C."/>
            <person name="Salcher M."/>
            <person name="Ghai R."/>
            <person name="Kavagutti S V."/>
        </authorList>
    </citation>
    <scope>NUCLEOTIDE SEQUENCE</scope>
</reference>
<name>A0A6J5P5A2_9CAUD</name>
<protein>
    <submittedName>
        <fullName evidence="1">Uncharacterized protein</fullName>
    </submittedName>
</protein>
<gene>
    <name evidence="1" type="ORF">UFOVP853_48</name>
</gene>
<evidence type="ECO:0000313" key="1">
    <source>
        <dbReference type="EMBL" id="CAB4166673.1"/>
    </source>
</evidence>